<feature type="modified residue" description="4-aspartylphosphate" evidence="4">
    <location>
        <position position="55"/>
    </location>
</feature>
<accession>A0A1T2XKV3</accession>
<protein>
    <submittedName>
        <fullName evidence="7">DNA-binding response regulator</fullName>
    </submittedName>
</protein>
<keyword evidence="3" id="KW-0804">Transcription</keyword>
<keyword evidence="8" id="KW-1185">Reference proteome</keyword>
<evidence type="ECO:0000256" key="2">
    <source>
        <dbReference type="ARBA" id="ARBA00023125"/>
    </source>
</evidence>
<evidence type="ECO:0000256" key="3">
    <source>
        <dbReference type="ARBA" id="ARBA00023163"/>
    </source>
</evidence>
<feature type="domain" description="HTH araC/xylS-type" evidence="5">
    <location>
        <begin position="346"/>
        <end position="444"/>
    </location>
</feature>
<dbReference type="SUPFAM" id="SSF46689">
    <property type="entry name" value="Homeodomain-like"/>
    <property type="match status" value="2"/>
</dbReference>
<feature type="domain" description="Response regulatory" evidence="6">
    <location>
        <begin position="3"/>
        <end position="120"/>
    </location>
</feature>
<dbReference type="InterPro" id="IPR001789">
    <property type="entry name" value="Sig_transdc_resp-reg_receiver"/>
</dbReference>
<dbReference type="RefSeq" id="WP_078497843.1">
    <property type="nucleotide sequence ID" value="NZ_MSZX01000002.1"/>
</dbReference>
<evidence type="ECO:0000259" key="5">
    <source>
        <dbReference type="PROSITE" id="PS01124"/>
    </source>
</evidence>
<dbReference type="InterPro" id="IPR018062">
    <property type="entry name" value="HTH_AraC-typ_CS"/>
</dbReference>
<dbReference type="OrthoDB" id="2543932at2"/>
<dbReference type="InterPro" id="IPR011006">
    <property type="entry name" value="CheY-like_superfamily"/>
</dbReference>
<dbReference type="EMBL" id="MSZX01000002">
    <property type="protein sequence ID" value="OPA80494.1"/>
    <property type="molecule type" value="Genomic_DNA"/>
</dbReference>
<name>A0A1T2XKV3_9BACL</name>
<gene>
    <name evidence="7" type="ORF">BVG16_07140</name>
</gene>
<dbReference type="Gene3D" id="3.40.50.2300">
    <property type="match status" value="1"/>
</dbReference>
<comment type="caution">
    <text evidence="7">The sequence shown here is derived from an EMBL/GenBank/DDBJ whole genome shotgun (WGS) entry which is preliminary data.</text>
</comment>
<dbReference type="PANTHER" id="PTHR43280">
    <property type="entry name" value="ARAC-FAMILY TRANSCRIPTIONAL REGULATOR"/>
    <property type="match status" value="1"/>
</dbReference>
<dbReference type="SMART" id="SM00448">
    <property type="entry name" value="REC"/>
    <property type="match status" value="1"/>
</dbReference>
<evidence type="ECO:0000313" key="7">
    <source>
        <dbReference type="EMBL" id="OPA80494.1"/>
    </source>
</evidence>
<dbReference type="PROSITE" id="PS01124">
    <property type="entry name" value="HTH_ARAC_FAMILY_2"/>
    <property type="match status" value="1"/>
</dbReference>
<evidence type="ECO:0000313" key="8">
    <source>
        <dbReference type="Proteomes" id="UP000190188"/>
    </source>
</evidence>
<dbReference type="PROSITE" id="PS50110">
    <property type="entry name" value="RESPONSE_REGULATORY"/>
    <property type="match status" value="1"/>
</dbReference>
<proteinExistence type="predicted"/>
<dbReference type="PANTHER" id="PTHR43280:SF2">
    <property type="entry name" value="HTH-TYPE TRANSCRIPTIONAL REGULATOR EXSA"/>
    <property type="match status" value="1"/>
</dbReference>
<evidence type="ECO:0000256" key="1">
    <source>
        <dbReference type="ARBA" id="ARBA00023015"/>
    </source>
</evidence>
<keyword evidence="2 7" id="KW-0238">DNA-binding</keyword>
<dbReference type="Proteomes" id="UP000190188">
    <property type="component" value="Unassembled WGS sequence"/>
</dbReference>
<dbReference type="SMART" id="SM00342">
    <property type="entry name" value="HTH_ARAC"/>
    <property type="match status" value="1"/>
</dbReference>
<dbReference type="PRINTS" id="PR00032">
    <property type="entry name" value="HTHARAC"/>
</dbReference>
<dbReference type="AlphaFoldDB" id="A0A1T2XKV3"/>
<dbReference type="GO" id="GO:0043565">
    <property type="term" value="F:sequence-specific DNA binding"/>
    <property type="evidence" value="ECO:0007669"/>
    <property type="project" value="InterPro"/>
</dbReference>
<dbReference type="GO" id="GO:0000160">
    <property type="term" value="P:phosphorelay signal transduction system"/>
    <property type="evidence" value="ECO:0007669"/>
    <property type="project" value="InterPro"/>
</dbReference>
<keyword evidence="1" id="KW-0805">Transcription regulation</keyword>
<dbReference type="InterPro" id="IPR009057">
    <property type="entry name" value="Homeodomain-like_sf"/>
</dbReference>
<dbReference type="SUPFAM" id="SSF52172">
    <property type="entry name" value="CheY-like"/>
    <property type="match status" value="1"/>
</dbReference>
<reference evidence="7 8" key="1">
    <citation type="submission" date="2017-01" db="EMBL/GenBank/DDBJ databases">
        <title>Genome analysis of Paenibacillus selenitrireducens ES3-24.</title>
        <authorList>
            <person name="Xu D."/>
            <person name="Yao R."/>
            <person name="Zheng S."/>
        </authorList>
    </citation>
    <scope>NUCLEOTIDE SEQUENCE [LARGE SCALE GENOMIC DNA]</scope>
    <source>
        <strain evidence="7 8">ES3-24</strain>
    </source>
</reference>
<dbReference type="GO" id="GO:0003700">
    <property type="term" value="F:DNA-binding transcription factor activity"/>
    <property type="evidence" value="ECO:0007669"/>
    <property type="project" value="InterPro"/>
</dbReference>
<sequence>MYRLLIVDDEPVIVNGLVQLFQENREFELDICKAYSAGEALEIAKKTKLDILVSDIRMPQKNGLQLVDDIIYYWPLCRIIFLTGYSEFDYVYEAMRKHVDNYILKTEGIEPIFQAVKTAIGKLEEENGRRLQQERAQMHFQIAEPYLKKELMASMLSGESITNLLSHAHYAEVEFLISLARPAFFLVGHVDRLEGYSSQILASVQRIFSNHLPSSIVSEQGIYDDRVLVWLLQPDEELLQKLQVHQDAEYPWHGMVVYMKGILELVQTQCEELLGACVSFGISGNLLNTWDTIHLQVEAALAGIQRRASLGHNMVIVDLEKSGNQEDTLVQNNVIEQEDYKTLVIEQIHRFVANNLSAEVSLTSIAAEVHFNPSYLSRYYKQMTGRNLLEYIQSTKLQVAIQLMGDKTLKLNEIAMRVGFDSHSYFTTFFKKKMGVSPQEYRNSK</sequence>
<dbReference type="InterPro" id="IPR018060">
    <property type="entry name" value="HTH_AraC"/>
</dbReference>
<dbReference type="STRING" id="1324314.BVG16_07140"/>
<organism evidence="7 8">
    <name type="scientific">Paenibacillus selenitireducens</name>
    <dbReference type="NCBI Taxonomy" id="1324314"/>
    <lineage>
        <taxon>Bacteria</taxon>
        <taxon>Bacillati</taxon>
        <taxon>Bacillota</taxon>
        <taxon>Bacilli</taxon>
        <taxon>Bacillales</taxon>
        <taxon>Paenibacillaceae</taxon>
        <taxon>Paenibacillus</taxon>
    </lineage>
</organism>
<dbReference type="Pfam" id="PF00072">
    <property type="entry name" value="Response_reg"/>
    <property type="match status" value="1"/>
</dbReference>
<evidence type="ECO:0000256" key="4">
    <source>
        <dbReference type="PROSITE-ProRule" id="PRU00169"/>
    </source>
</evidence>
<dbReference type="Gene3D" id="1.10.10.60">
    <property type="entry name" value="Homeodomain-like"/>
    <property type="match status" value="2"/>
</dbReference>
<dbReference type="InterPro" id="IPR020449">
    <property type="entry name" value="Tscrpt_reg_AraC-type_HTH"/>
</dbReference>
<dbReference type="CDD" id="cd17536">
    <property type="entry name" value="REC_YesN-like"/>
    <property type="match status" value="1"/>
</dbReference>
<keyword evidence="4" id="KW-0597">Phosphoprotein</keyword>
<dbReference type="PROSITE" id="PS00041">
    <property type="entry name" value="HTH_ARAC_FAMILY_1"/>
    <property type="match status" value="1"/>
</dbReference>
<dbReference type="Pfam" id="PF12833">
    <property type="entry name" value="HTH_18"/>
    <property type="match status" value="1"/>
</dbReference>
<evidence type="ECO:0000259" key="6">
    <source>
        <dbReference type="PROSITE" id="PS50110"/>
    </source>
</evidence>